<protein>
    <submittedName>
        <fullName evidence="1">Uncharacterized protein</fullName>
    </submittedName>
</protein>
<sequence length="61" mass="6799">MDYLPNQCAWPDGAWDYHVWIFLDELAGTSAVDIAVRDSNGEITGPATMGLTVLITYVHWT</sequence>
<accession>A0A6J4MM46</accession>
<evidence type="ECO:0000313" key="1">
    <source>
        <dbReference type="EMBL" id="CAA9358904.1"/>
    </source>
</evidence>
<dbReference type="EMBL" id="CADCTR010002537">
    <property type="protein sequence ID" value="CAA9358904.1"/>
    <property type="molecule type" value="Genomic_DNA"/>
</dbReference>
<name>A0A6J4MM46_9CHLR</name>
<proteinExistence type="predicted"/>
<dbReference type="AlphaFoldDB" id="A0A6J4MM46"/>
<gene>
    <name evidence="1" type="ORF">AVDCRST_MAG93-7531</name>
</gene>
<organism evidence="1">
    <name type="scientific">uncultured Chloroflexia bacterium</name>
    <dbReference type="NCBI Taxonomy" id="1672391"/>
    <lineage>
        <taxon>Bacteria</taxon>
        <taxon>Bacillati</taxon>
        <taxon>Chloroflexota</taxon>
        <taxon>Chloroflexia</taxon>
        <taxon>environmental samples</taxon>
    </lineage>
</organism>
<reference evidence="1" key="1">
    <citation type="submission" date="2020-02" db="EMBL/GenBank/DDBJ databases">
        <authorList>
            <person name="Meier V. D."/>
        </authorList>
    </citation>
    <scope>NUCLEOTIDE SEQUENCE</scope>
    <source>
        <strain evidence="1">AVDCRST_MAG93</strain>
    </source>
</reference>